<dbReference type="NCBIfam" id="TIGR03451">
    <property type="entry name" value="mycoS_dep_FDH"/>
    <property type="match status" value="1"/>
</dbReference>
<dbReference type="InterPro" id="IPR020843">
    <property type="entry name" value="ER"/>
</dbReference>
<keyword evidence="2 6" id="KW-0479">Metal-binding</keyword>
<evidence type="ECO:0000313" key="8">
    <source>
        <dbReference type="EMBL" id="ATE55824.1"/>
    </source>
</evidence>
<dbReference type="InterPro" id="IPR011032">
    <property type="entry name" value="GroES-like_sf"/>
</dbReference>
<dbReference type="SMART" id="SM00829">
    <property type="entry name" value="PKS_ER"/>
    <property type="match status" value="1"/>
</dbReference>
<keyword evidence="3 6" id="KW-0862">Zinc</keyword>
<dbReference type="GO" id="GO:0046294">
    <property type="term" value="P:formaldehyde catabolic process"/>
    <property type="evidence" value="ECO:0007669"/>
    <property type="project" value="TreeGrafter"/>
</dbReference>
<dbReference type="Pfam" id="PF00107">
    <property type="entry name" value="ADH_zinc_N"/>
    <property type="match status" value="1"/>
</dbReference>
<dbReference type="InterPro" id="IPR013149">
    <property type="entry name" value="ADH-like_C"/>
</dbReference>
<dbReference type="Gene3D" id="3.90.180.10">
    <property type="entry name" value="Medium-chain alcohol dehydrogenases, catalytic domain"/>
    <property type="match status" value="1"/>
</dbReference>
<evidence type="ECO:0000256" key="3">
    <source>
        <dbReference type="ARBA" id="ARBA00022833"/>
    </source>
</evidence>
<dbReference type="SUPFAM" id="SSF51735">
    <property type="entry name" value="NAD(P)-binding Rossmann-fold domains"/>
    <property type="match status" value="1"/>
</dbReference>
<dbReference type="InterPro" id="IPR002328">
    <property type="entry name" value="ADH_Zn_CS"/>
</dbReference>
<dbReference type="Proteomes" id="UP000218505">
    <property type="component" value="Chromosome"/>
</dbReference>
<dbReference type="PANTHER" id="PTHR43880">
    <property type="entry name" value="ALCOHOL DEHYDROGENASE"/>
    <property type="match status" value="1"/>
</dbReference>
<dbReference type="GO" id="GO:0008270">
    <property type="term" value="F:zinc ion binding"/>
    <property type="evidence" value="ECO:0007669"/>
    <property type="project" value="InterPro"/>
</dbReference>
<comment type="cofactor">
    <cofactor evidence="6">
        <name>Zn(2+)</name>
        <dbReference type="ChEBI" id="CHEBI:29105"/>
    </cofactor>
</comment>
<protein>
    <submittedName>
        <fullName evidence="8">S-(Hydroxymethyl)mycothiol dehydrogenase</fullName>
    </submittedName>
</protein>
<evidence type="ECO:0000256" key="6">
    <source>
        <dbReference type="RuleBase" id="RU361277"/>
    </source>
</evidence>
<feature type="domain" description="Enoyl reductase (ER)" evidence="7">
    <location>
        <begin position="13"/>
        <end position="362"/>
    </location>
</feature>
<dbReference type="InterPro" id="IPR017816">
    <property type="entry name" value="MycoS_dep_FDH"/>
</dbReference>
<dbReference type="SUPFAM" id="SSF50129">
    <property type="entry name" value="GroES-like"/>
    <property type="match status" value="2"/>
</dbReference>
<dbReference type="GO" id="GO:0005829">
    <property type="term" value="C:cytosol"/>
    <property type="evidence" value="ECO:0007669"/>
    <property type="project" value="TreeGrafter"/>
</dbReference>
<comment type="similarity">
    <text evidence="1 6">Belongs to the zinc-containing alcohol dehydrogenase family.</text>
</comment>
<dbReference type="InterPro" id="IPR013154">
    <property type="entry name" value="ADH-like_N"/>
</dbReference>
<keyword evidence="9" id="KW-1185">Reference proteome</keyword>
<keyword evidence="5" id="KW-0520">NAD</keyword>
<organism evidence="8 9">
    <name type="scientific">Actinosynnema pretiosum</name>
    <dbReference type="NCBI Taxonomy" id="42197"/>
    <lineage>
        <taxon>Bacteria</taxon>
        <taxon>Bacillati</taxon>
        <taxon>Actinomycetota</taxon>
        <taxon>Actinomycetes</taxon>
        <taxon>Pseudonocardiales</taxon>
        <taxon>Pseudonocardiaceae</taxon>
        <taxon>Actinosynnema</taxon>
    </lineage>
</organism>
<dbReference type="AlphaFoldDB" id="A0A290ZA05"/>
<keyword evidence="4" id="KW-0560">Oxidoreductase</keyword>
<dbReference type="InterPro" id="IPR036291">
    <property type="entry name" value="NAD(P)-bd_dom_sf"/>
</dbReference>
<dbReference type="EMBL" id="CP023445">
    <property type="protein sequence ID" value="ATE55824.1"/>
    <property type="molecule type" value="Genomic_DNA"/>
</dbReference>
<evidence type="ECO:0000256" key="5">
    <source>
        <dbReference type="ARBA" id="ARBA00023027"/>
    </source>
</evidence>
<reference evidence="8" key="1">
    <citation type="submission" date="2017-09" db="EMBL/GenBank/DDBJ databases">
        <title>Complete Genome Sequence of ansamitocin-producing Bacterium Actinosynnema pretiosum X47.</title>
        <authorList>
            <person name="Cao G."/>
            <person name="Zong G."/>
            <person name="Zhong C."/>
            <person name="Fu J."/>
        </authorList>
    </citation>
    <scope>NUCLEOTIDE SEQUENCE [LARGE SCALE GENOMIC DNA]</scope>
    <source>
        <strain evidence="8">X47</strain>
    </source>
</reference>
<dbReference type="Gene3D" id="3.40.50.720">
    <property type="entry name" value="NAD(P)-binding Rossmann-like Domain"/>
    <property type="match status" value="1"/>
</dbReference>
<evidence type="ECO:0000256" key="1">
    <source>
        <dbReference type="ARBA" id="ARBA00008072"/>
    </source>
</evidence>
<dbReference type="Pfam" id="PF08240">
    <property type="entry name" value="ADH_N"/>
    <property type="match status" value="1"/>
</dbReference>
<evidence type="ECO:0000259" key="7">
    <source>
        <dbReference type="SMART" id="SM00829"/>
    </source>
</evidence>
<name>A0A290ZA05_9PSEU</name>
<dbReference type="RefSeq" id="WP_096495655.1">
    <property type="nucleotide sequence ID" value="NZ_CP023445.1"/>
</dbReference>
<evidence type="ECO:0000256" key="2">
    <source>
        <dbReference type="ARBA" id="ARBA00022723"/>
    </source>
</evidence>
<dbReference type="PANTHER" id="PTHR43880:SF12">
    <property type="entry name" value="ALCOHOL DEHYDROGENASE CLASS-3"/>
    <property type="match status" value="1"/>
</dbReference>
<accession>A0A290ZA05</accession>
<evidence type="ECO:0000256" key="4">
    <source>
        <dbReference type="ARBA" id="ARBA00023002"/>
    </source>
</evidence>
<proteinExistence type="inferred from homology"/>
<dbReference type="PROSITE" id="PS00059">
    <property type="entry name" value="ADH_ZINC"/>
    <property type="match status" value="1"/>
</dbReference>
<sequence length="366" mass="37954">MSRTVSAVVAPGGGKPAELVEVVVPDPGPDEVTVRVLASGVCHTDLHYRDGVIAAEGPYLLGHEASGIVERVGPGVRNVAPGDFVVLNWRAVCGECRACRRGRAEACVDDRTATTPMTLLDGTPLTPALGIGAFTELTLVHSGQCTPVNPAADPAAVCLLGCGVMSGLGAAMNTGGVRVGDTVAVIGVGGVGGAAVAGARLAGATTVVAVDRDERKRGVAHELGATDFVHAAEGVDVVARVRELTGGLGADVVVDAAGSEQTWRQAFYARALGGTFVLVARPDASMRLELPLLDAFLRNGTYRTSWYGDCLPSRDFPPLVELFLQDRLPLRRFVSERIGLGDVERAFEAMRRGDVLRSVVVLGGAG</sequence>
<dbReference type="GO" id="GO:0051903">
    <property type="term" value="F:S-(hydroxymethyl)glutathione dehydrogenase [NAD(P)+] activity"/>
    <property type="evidence" value="ECO:0007669"/>
    <property type="project" value="TreeGrafter"/>
</dbReference>
<dbReference type="KEGG" id="apre:CNX65_23185"/>
<evidence type="ECO:0000313" key="9">
    <source>
        <dbReference type="Proteomes" id="UP000218505"/>
    </source>
</evidence>
<gene>
    <name evidence="8" type="ORF">CNX65_23185</name>
</gene>